<evidence type="ECO:0000256" key="4">
    <source>
        <dbReference type="ARBA" id="ARBA00022989"/>
    </source>
</evidence>
<dbReference type="InterPro" id="IPR037294">
    <property type="entry name" value="ABC_BtuC-like"/>
</dbReference>
<evidence type="ECO:0000256" key="6">
    <source>
        <dbReference type="RuleBase" id="RU003943"/>
    </source>
</evidence>
<feature type="transmembrane region" description="Helical" evidence="7">
    <location>
        <begin position="76"/>
        <end position="93"/>
    </location>
</feature>
<dbReference type="GO" id="GO:0055085">
    <property type="term" value="P:transmembrane transport"/>
    <property type="evidence" value="ECO:0007669"/>
    <property type="project" value="InterPro"/>
</dbReference>
<reference evidence="8 9" key="1">
    <citation type="journal article" date="2021" name="bioRxiv">
        <title>Unraveling nitrogen, sulfur and carbon metabolic pathways and microbial community transcriptional responses to substrate deprivation and toxicity stresses in a bioreactor mimicking anoxic brackish coastal sediment conditions.</title>
        <authorList>
            <person name="Martins P.D."/>
            <person name="Echeveste M.J."/>
            <person name="Arshad A."/>
            <person name="Kurth J."/>
            <person name="Ouboter H."/>
            <person name="Jetten M.S.M."/>
            <person name="Welte C.U."/>
        </authorList>
    </citation>
    <scope>NUCLEOTIDE SEQUENCE [LARGE SCALE GENOMIC DNA]</scope>
    <source>
        <strain evidence="8">MAG_38</strain>
    </source>
</reference>
<keyword evidence="4 7" id="KW-1133">Transmembrane helix</keyword>
<dbReference type="PANTHER" id="PTHR30477">
    <property type="entry name" value="ABC-TRANSPORTER METAL-BINDING PROTEIN"/>
    <property type="match status" value="1"/>
</dbReference>
<evidence type="ECO:0000256" key="3">
    <source>
        <dbReference type="ARBA" id="ARBA00022692"/>
    </source>
</evidence>
<feature type="transmembrane region" description="Helical" evidence="7">
    <location>
        <begin position="211"/>
        <end position="228"/>
    </location>
</feature>
<evidence type="ECO:0000256" key="2">
    <source>
        <dbReference type="ARBA" id="ARBA00008034"/>
    </source>
</evidence>
<dbReference type="GO" id="GO:0043190">
    <property type="term" value="C:ATP-binding cassette (ABC) transporter complex"/>
    <property type="evidence" value="ECO:0007669"/>
    <property type="project" value="InterPro"/>
</dbReference>
<comment type="subcellular location">
    <subcellularLocation>
        <location evidence="6">Cell membrane</location>
        <topology evidence="6">Multi-pass membrane protein</topology>
    </subcellularLocation>
    <subcellularLocation>
        <location evidence="1">Membrane</location>
        <topology evidence="1">Multi-pass membrane protein</topology>
    </subcellularLocation>
</comment>
<feature type="transmembrane region" description="Helical" evidence="7">
    <location>
        <begin position="135"/>
        <end position="165"/>
    </location>
</feature>
<feature type="transmembrane region" description="Helical" evidence="7">
    <location>
        <begin position="105"/>
        <end position="123"/>
    </location>
</feature>
<dbReference type="GO" id="GO:0010043">
    <property type="term" value="P:response to zinc ion"/>
    <property type="evidence" value="ECO:0007669"/>
    <property type="project" value="TreeGrafter"/>
</dbReference>
<comment type="caution">
    <text evidence="8">The sequence shown here is derived from an EMBL/GenBank/DDBJ whole genome shotgun (WGS) entry which is preliminary data.</text>
</comment>
<feature type="transmembrane region" description="Helical" evidence="7">
    <location>
        <begin position="48"/>
        <end position="70"/>
    </location>
</feature>
<proteinExistence type="inferred from homology"/>
<evidence type="ECO:0000256" key="7">
    <source>
        <dbReference type="SAM" id="Phobius"/>
    </source>
</evidence>
<feature type="transmembrane region" description="Helical" evidence="7">
    <location>
        <begin position="235"/>
        <end position="253"/>
    </location>
</feature>
<comment type="similarity">
    <text evidence="2 6">Belongs to the ABC-3 integral membrane protein family.</text>
</comment>
<feature type="non-terminal residue" evidence="8">
    <location>
        <position position="254"/>
    </location>
</feature>
<keyword evidence="5 7" id="KW-0472">Membrane</keyword>
<keyword evidence="6" id="KW-0813">Transport</keyword>
<feature type="transmembrane region" description="Helical" evidence="7">
    <location>
        <begin position="16"/>
        <end position="36"/>
    </location>
</feature>
<dbReference type="EMBL" id="JAIOIU010000002">
    <property type="protein sequence ID" value="MBZ0158536.1"/>
    <property type="molecule type" value="Genomic_DNA"/>
</dbReference>
<protein>
    <submittedName>
        <fullName evidence="8">Metal ABC transporter permease</fullName>
    </submittedName>
</protein>
<evidence type="ECO:0000256" key="1">
    <source>
        <dbReference type="ARBA" id="ARBA00004141"/>
    </source>
</evidence>
<dbReference type="Proteomes" id="UP001197609">
    <property type="component" value="Unassembled WGS sequence"/>
</dbReference>
<name>A0AAJ1EIF0_9BACT</name>
<organism evidence="8 9">
    <name type="scientific">Candidatus Methylomirabilis tolerans</name>
    <dbReference type="NCBI Taxonomy" id="3123416"/>
    <lineage>
        <taxon>Bacteria</taxon>
        <taxon>Candidatus Methylomirabilota</taxon>
        <taxon>Candidatus Methylomirabilia</taxon>
        <taxon>Candidatus Methylomirabilales</taxon>
        <taxon>Candidatus Methylomirabilaceae</taxon>
        <taxon>Candidatus Methylomirabilis</taxon>
    </lineage>
</organism>
<dbReference type="Pfam" id="PF00950">
    <property type="entry name" value="ABC-3"/>
    <property type="match status" value="1"/>
</dbReference>
<sequence length="254" mass="26885">MIEEFLSSWPLFQNTYLVGWSIALLLSLVGVLAVARDQIFIGAAMSQASTLGITIAMWIGAWVAPAALPWFHSDNFLSAMAVAFSLVAALITTRGGKESGESHEAITGWVFLVSASLSILIVSRSPHGLEEIHRLLSSSIIGATGADVTIFSLLAGLTALFLAVTHRRTLLFLMDPAMAAAVGMNIARWAALISTLLGLAVGLSIRSSGMLYTFGCLVLPALIAKNLCREVRPMFIVAPLVALMTGAIAFVLAN</sequence>
<evidence type="ECO:0000256" key="5">
    <source>
        <dbReference type="ARBA" id="ARBA00023136"/>
    </source>
</evidence>
<dbReference type="InterPro" id="IPR001626">
    <property type="entry name" value="ABC_TroCD"/>
</dbReference>
<dbReference type="Gene3D" id="1.10.3470.10">
    <property type="entry name" value="ABC transporter involved in vitamin B12 uptake, BtuC"/>
    <property type="match status" value="1"/>
</dbReference>
<dbReference type="SUPFAM" id="SSF81345">
    <property type="entry name" value="ABC transporter involved in vitamin B12 uptake, BtuC"/>
    <property type="match status" value="1"/>
</dbReference>
<keyword evidence="3 6" id="KW-0812">Transmembrane</keyword>
<evidence type="ECO:0000313" key="9">
    <source>
        <dbReference type="Proteomes" id="UP001197609"/>
    </source>
</evidence>
<evidence type="ECO:0000313" key="8">
    <source>
        <dbReference type="EMBL" id="MBZ0158536.1"/>
    </source>
</evidence>
<dbReference type="PANTHER" id="PTHR30477:SF19">
    <property type="entry name" value="METAL ABC TRANSPORTER PERMEASE"/>
    <property type="match status" value="1"/>
</dbReference>
<dbReference type="AlphaFoldDB" id="A0AAJ1EIF0"/>
<gene>
    <name evidence="8" type="ORF">K8G79_00045</name>
</gene>
<accession>A0AAJ1EIF0</accession>